<sequence>MTTDSVTLHTDKQLIKMGLSINSDTREKFNDIAPMIILESADQFYENEQIIISNELGVSDLTMGKFDSINKTSSYDQTHFSITVIDNDRQVDDEFMGCCFDNLDNDDNFNVFNQVTNDDYSEMAEVNEMNKYLDEEMKVTTCESNNYLSVDDYKEREEGGGGKDEDDDDGDEESDNLKEEGSLNCILKNLLIEPKNNDLNDESVPLPVNACKRPNPSMTPYSPKKKIKDANERDNNKNFNKGFTDGKLKREPNLFCENIQILKIETTKPPKPNYADKDLTSLNWLHKLNIVSVPSLPTPPSSPTFQKNNCKKPNSFSLRLQYDTLLSPETMENYRTNGDKKPPISYATLICMAMRANNNKMTLAAIYNWIKENFMYYRNADPSWQNSIRHNLSLNKCFVKIPRSKNEPGKGGFWRLDIKILEEGRKNKRKIKKNSGGTHENKCKTINNKEITSQMENEVTNAVKQVTDEFIDDIEQPVMVEPVNPPVVSLGEDEITSMLLASVGWDDSQLDMLDSLLDSL</sequence>
<dbReference type="GO" id="GO:0005634">
    <property type="term" value="C:nucleus"/>
    <property type="evidence" value="ECO:0007669"/>
    <property type="project" value="UniProtKB-SubCell"/>
</dbReference>
<evidence type="ECO:0000256" key="3">
    <source>
        <dbReference type="ARBA" id="ARBA00023163"/>
    </source>
</evidence>
<feature type="DNA-binding region" description="Fork-head" evidence="5">
    <location>
        <begin position="341"/>
        <end position="431"/>
    </location>
</feature>
<feature type="region of interest" description="Disordered" evidence="6">
    <location>
        <begin position="149"/>
        <end position="179"/>
    </location>
</feature>
<dbReference type="Gene3D" id="1.10.10.10">
    <property type="entry name" value="Winged helix-like DNA-binding domain superfamily/Winged helix DNA-binding domain"/>
    <property type="match status" value="1"/>
</dbReference>
<dbReference type="PANTHER" id="PTHR46805:SF1">
    <property type="entry name" value="FORKHEAD BOX PROTEIN J1"/>
    <property type="match status" value="1"/>
</dbReference>
<evidence type="ECO:0000256" key="6">
    <source>
        <dbReference type="SAM" id="MobiDB-lite"/>
    </source>
</evidence>
<comment type="subcellular location">
    <subcellularLocation>
        <location evidence="5">Nucleus</location>
    </subcellularLocation>
</comment>
<feature type="domain" description="Fork-head" evidence="7">
    <location>
        <begin position="341"/>
        <end position="431"/>
    </location>
</feature>
<evidence type="ECO:0000256" key="5">
    <source>
        <dbReference type="PROSITE-ProRule" id="PRU00089"/>
    </source>
</evidence>
<dbReference type="Proteomes" id="UP000009046">
    <property type="component" value="Unassembled WGS sequence"/>
</dbReference>
<dbReference type="eggNOG" id="KOG2294">
    <property type="taxonomic scope" value="Eukaryota"/>
</dbReference>
<dbReference type="GO" id="GO:0000981">
    <property type="term" value="F:DNA-binding transcription factor activity, RNA polymerase II-specific"/>
    <property type="evidence" value="ECO:0007669"/>
    <property type="project" value="TreeGrafter"/>
</dbReference>
<keyword evidence="2 5" id="KW-0238">DNA-binding</keyword>
<dbReference type="RefSeq" id="XP_002423753.1">
    <property type="nucleotide sequence ID" value="XM_002423708.1"/>
</dbReference>
<dbReference type="Pfam" id="PF00250">
    <property type="entry name" value="Forkhead"/>
    <property type="match status" value="1"/>
</dbReference>
<keyword evidence="3" id="KW-0804">Transcription</keyword>
<dbReference type="InterPro" id="IPR047512">
    <property type="entry name" value="FH_FOXJ1"/>
</dbReference>
<evidence type="ECO:0000313" key="9">
    <source>
        <dbReference type="EnsemblMetazoa" id="PHUM083480-PA"/>
    </source>
</evidence>
<feature type="compositionally biased region" description="Basic and acidic residues" evidence="6">
    <location>
        <begin position="151"/>
        <end position="163"/>
    </location>
</feature>
<evidence type="ECO:0000313" key="8">
    <source>
        <dbReference type="EMBL" id="EEB11015.1"/>
    </source>
</evidence>
<feature type="compositionally biased region" description="Acidic residues" evidence="6">
    <location>
        <begin position="164"/>
        <end position="174"/>
    </location>
</feature>
<keyword evidence="1" id="KW-0805">Transcription regulation</keyword>
<keyword evidence="10" id="KW-1185">Reference proteome</keyword>
<dbReference type="AlphaFoldDB" id="E0VC93"/>
<keyword evidence="4 5" id="KW-0539">Nucleus</keyword>
<dbReference type="STRING" id="121224.E0VC93"/>
<reference evidence="8" key="2">
    <citation type="submission" date="2007-04" db="EMBL/GenBank/DDBJ databases">
        <title>The genome of the human body louse.</title>
        <authorList>
            <consortium name="The Human Body Louse Genome Consortium"/>
            <person name="Kirkness E."/>
            <person name="Walenz B."/>
            <person name="Hass B."/>
            <person name="Bruggner R."/>
            <person name="Strausberg R."/>
        </authorList>
    </citation>
    <scope>NUCLEOTIDE SEQUENCE</scope>
    <source>
        <strain evidence="8">USDA</strain>
    </source>
</reference>
<dbReference type="CTD" id="8231499"/>
<dbReference type="InterPro" id="IPR047513">
    <property type="entry name" value="FOXJ1"/>
</dbReference>
<dbReference type="OrthoDB" id="10029558at2759"/>
<dbReference type="PANTHER" id="PTHR46805">
    <property type="entry name" value="FORKHEAD BOX PROTEIN J1"/>
    <property type="match status" value="1"/>
</dbReference>
<evidence type="ECO:0000313" key="10">
    <source>
        <dbReference type="Proteomes" id="UP000009046"/>
    </source>
</evidence>
<dbReference type="EnsemblMetazoa" id="PHUM083480-RA">
    <property type="protein sequence ID" value="PHUM083480-PA"/>
    <property type="gene ID" value="PHUM083480"/>
</dbReference>
<protein>
    <submittedName>
        <fullName evidence="8">Forkhead protein/ forkhead protein domain, putative</fullName>
    </submittedName>
</protein>
<dbReference type="VEuPathDB" id="VectorBase:PHUM083480"/>
<dbReference type="SUPFAM" id="SSF46785">
    <property type="entry name" value="Winged helix' DNA-binding domain"/>
    <property type="match status" value="1"/>
</dbReference>
<evidence type="ECO:0000259" key="7">
    <source>
        <dbReference type="PROSITE" id="PS50039"/>
    </source>
</evidence>
<name>E0VC93_PEDHC</name>
<dbReference type="InterPro" id="IPR036388">
    <property type="entry name" value="WH-like_DNA-bd_sf"/>
</dbReference>
<gene>
    <name evidence="9" type="primary">8231499</name>
    <name evidence="8" type="ORF">Phum_PHUM083480</name>
</gene>
<reference evidence="8" key="1">
    <citation type="submission" date="2007-04" db="EMBL/GenBank/DDBJ databases">
        <title>Annotation of Pediculus humanus corporis strain USDA.</title>
        <authorList>
            <person name="Kirkness E."/>
            <person name="Hannick L."/>
            <person name="Hass B."/>
            <person name="Bruggner R."/>
            <person name="Lawson D."/>
            <person name="Bidwell S."/>
            <person name="Joardar V."/>
            <person name="Caler E."/>
            <person name="Walenz B."/>
            <person name="Inman J."/>
            <person name="Schobel S."/>
            <person name="Galinsky K."/>
            <person name="Amedeo P."/>
            <person name="Strausberg R."/>
        </authorList>
    </citation>
    <scope>NUCLEOTIDE SEQUENCE</scope>
    <source>
        <strain evidence="8">USDA</strain>
    </source>
</reference>
<evidence type="ECO:0000256" key="2">
    <source>
        <dbReference type="ARBA" id="ARBA00023125"/>
    </source>
</evidence>
<dbReference type="KEGG" id="phu:Phum_PHUM083480"/>
<accession>E0VC93</accession>
<evidence type="ECO:0000256" key="4">
    <source>
        <dbReference type="ARBA" id="ARBA00023242"/>
    </source>
</evidence>
<dbReference type="HOGENOM" id="CLU_524102_0_0_1"/>
<dbReference type="PRINTS" id="PR00053">
    <property type="entry name" value="FORKHEAD"/>
</dbReference>
<organism>
    <name type="scientific">Pediculus humanus subsp. corporis</name>
    <name type="common">Body louse</name>
    <dbReference type="NCBI Taxonomy" id="121224"/>
    <lineage>
        <taxon>Eukaryota</taxon>
        <taxon>Metazoa</taxon>
        <taxon>Ecdysozoa</taxon>
        <taxon>Arthropoda</taxon>
        <taxon>Hexapoda</taxon>
        <taxon>Insecta</taxon>
        <taxon>Pterygota</taxon>
        <taxon>Neoptera</taxon>
        <taxon>Paraneoptera</taxon>
        <taxon>Psocodea</taxon>
        <taxon>Troctomorpha</taxon>
        <taxon>Phthiraptera</taxon>
        <taxon>Anoplura</taxon>
        <taxon>Pediculidae</taxon>
        <taxon>Pediculus</taxon>
    </lineage>
</organism>
<dbReference type="CDD" id="cd20023">
    <property type="entry name" value="FH_FOXJ1"/>
    <property type="match status" value="1"/>
</dbReference>
<dbReference type="GeneID" id="8231499"/>
<evidence type="ECO:0000256" key="1">
    <source>
        <dbReference type="ARBA" id="ARBA00023015"/>
    </source>
</evidence>
<dbReference type="FunFam" id="1.10.10.10:FF:000135">
    <property type="entry name" value="forkhead box protein G1"/>
    <property type="match status" value="1"/>
</dbReference>
<feature type="region of interest" description="Disordered" evidence="6">
    <location>
        <begin position="197"/>
        <end position="244"/>
    </location>
</feature>
<dbReference type="InterPro" id="IPR030456">
    <property type="entry name" value="TF_fork_head_CS_2"/>
</dbReference>
<dbReference type="InterPro" id="IPR001766">
    <property type="entry name" value="Fork_head_dom"/>
</dbReference>
<dbReference type="GO" id="GO:0000978">
    <property type="term" value="F:RNA polymerase II cis-regulatory region sequence-specific DNA binding"/>
    <property type="evidence" value="ECO:0007669"/>
    <property type="project" value="TreeGrafter"/>
</dbReference>
<dbReference type="PROSITE" id="PS00658">
    <property type="entry name" value="FORK_HEAD_2"/>
    <property type="match status" value="1"/>
</dbReference>
<dbReference type="EMBL" id="DS235051">
    <property type="protein sequence ID" value="EEB11015.1"/>
    <property type="molecule type" value="Genomic_DNA"/>
</dbReference>
<dbReference type="PROSITE" id="PS50039">
    <property type="entry name" value="FORK_HEAD_3"/>
    <property type="match status" value="1"/>
</dbReference>
<dbReference type="InterPro" id="IPR036390">
    <property type="entry name" value="WH_DNA-bd_sf"/>
</dbReference>
<reference evidence="9" key="3">
    <citation type="submission" date="2021-02" db="UniProtKB">
        <authorList>
            <consortium name="EnsemblMetazoa"/>
        </authorList>
    </citation>
    <scope>IDENTIFICATION</scope>
    <source>
        <strain evidence="9">USDA</strain>
    </source>
</reference>
<proteinExistence type="predicted"/>
<dbReference type="EMBL" id="AAZO01000996">
    <property type="status" value="NOT_ANNOTATED_CDS"/>
    <property type="molecule type" value="Genomic_DNA"/>
</dbReference>
<dbReference type="InParanoid" id="E0VC93"/>
<dbReference type="SMART" id="SM00339">
    <property type="entry name" value="FH"/>
    <property type="match status" value="1"/>
</dbReference>